<evidence type="ECO:0008006" key="4">
    <source>
        <dbReference type="Google" id="ProtNLM"/>
    </source>
</evidence>
<evidence type="ECO:0000256" key="1">
    <source>
        <dbReference type="SAM" id="Phobius"/>
    </source>
</evidence>
<protein>
    <recommendedName>
        <fullName evidence="4">Major facilitator superfamily (MFS) profile domain-containing protein</fullName>
    </recommendedName>
</protein>
<dbReference type="InterPro" id="IPR036259">
    <property type="entry name" value="MFS_trans_sf"/>
</dbReference>
<sequence length="158" mass="17088">MATSTIKDNSKTVDENALAQTTSYNDGEVLTEEIDEAYLRASKTTRFYRGVLFQMIMFGTLSFVGPAMNDAISNLGGGGLSTPYLGNLATSLNYISGCLITLFGGPLINKIGIKWSCVISGVAMPLLGSGWYVSAKYGVDWYLLLAKVSAMTWKMQLI</sequence>
<name>A0ABQ8R7E0_FUSEQ</name>
<comment type="caution">
    <text evidence="2">The sequence shown here is derived from an EMBL/GenBank/DDBJ whole genome shotgun (WGS) entry which is preliminary data.</text>
</comment>
<evidence type="ECO:0000313" key="2">
    <source>
        <dbReference type="EMBL" id="KAJ4128187.1"/>
    </source>
</evidence>
<keyword evidence="1" id="KW-1133">Transmembrane helix</keyword>
<feature type="transmembrane region" description="Helical" evidence="1">
    <location>
        <begin position="47"/>
        <end position="68"/>
    </location>
</feature>
<keyword evidence="1" id="KW-0812">Transmembrane</keyword>
<accession>A0ABQ8R7E0</accession>
<keyword evidence="1" id="KW-0472">Membrane</keyword>
<proteinExistence type="predicted"/>
<dbReference type="Gene3D" id="1.20.1250.20">
    <property type="entry name" value="MFS general substrate transporter like domains"/>
    <property type="match status" value="1"/>
</dbReference>
<gene>
    <name evidence="2" type="ORF">NW768_008473</name>
</gene>
<feature type="transmembrane region" description="Helical" evidence="1">
    <location>
        <begin position="115"/>
        <end position="134"/>
    </location>
</feature>
<organism evidence="2 3">
    <name type="scientific">Fusarium equiseti</name>
    <name type="common">Fusarium scirpi</name>
    <dbReference type="NCBI Taxonomy" id="61235"/>
    <lineage>
        <taxon>Eukaryota</taxon>
        <taxon>Fungi</taxon>
        <taxon>Dikarya</taxon>
        <taxon>Ascomycota</taxon>
        <taxon>Pezizomycotina</taxon>
        <taxon>Sordariomycetes</taxon>
        <taxon>Hypocreomycetidae</taxon>
        <taxon>Hypocreales</taxon>
        <taxon>Nectriaceae</taxon>
        <taxon>Fusarium</taxon>
        <taxon>Fusarium incarnatum-equiseti species complex</taxon>
    </lineage>
</organism>
<keyword evidence="3" id="KW-1185">Reference proteome</keyword>
<reference evidence="2" key="1">
    <citation type="submission" date="2022-09" db="EMBL/GenBank/DDBJ databases">
        <title>Fusarium specimens isolated from Avocado Roots.</title>
        <authorList>
            <person name="Stajich J."/>
            <person name="Roper C."/>
            <person name="Heimlech-Rivalta G."/>
        </authorList>
    </citation>
    <scope>NUCLEOTIDE SEQUENCE</scope>
    <source>
        <strain evidence="2">CF00095</strain>
    </source>
</reference>
<feature type="transmembrane region" description="Helical" evidence="1">
    <location>
        <begin position="88"/>
        <end position="108"/>
    </location>
</feature>
<dbReference type="EMBL" id="JAOQBH010000012">
    <property type="protein sequence ID" value="KAJ4128187.1"/>
    <property type="molecule type" value="Genomic_DNA"/>
</dbReference>
<dbReference type="Proteomes" id="UP001152024">
    <property type="component" value="Unassembled WGS sequence"/>
</dbReference>
<dbReference type="SUPFAM" id="SSF103473">
    <property type="entry name" value="MFS general substrate transporter"/>
    <property type="match status" value="1"/>
</dbReference>
<evidence type="ECO:0000313" key="3">
    <source>
        <dbReference type="Proteomes" id="UP001152024"/>
    </source>
</evidence>